<proteinExistence type="predicted"/>
<evidence type="ECO:0000256" key="1">
    <source>
        <dbReference type="ARBA" id="ARBA00023015"/>
    </source>
</evidence>
<keyword evidence="2" id="KW-0238">DNA-binding</keyword>
<dbReference type="SUPFAM" id="SSF48008">
    <property type="entry name" value="GntR ligand-binding domain-like"/>
    <property type="match status" value="1"/>
</dbReference>
<evidence type="ECO:0000259" key="4">
    <source>
        <dbReference type="Pfam" id="PF07729"/>
    </source>
</evidence>
<organism evidence="5 6">
    <name type="scientific">Microbispora bryophytorum subsp. camponoti</name>
    <dbReference type="NCBI Taxonomy" id="1677852"/>
    <lineage>
        <taxon>Bacteria</taxon>
        <taxon>Bacillati</taxon>
        <taxon>Actinomycetota</taxon>
        <taxon>Actinomycetes</taxon>
        <taxon>Streptosporangiales</taxon>
        <taxon>Streptosporangiaceae</taxon>
        <taxon>Microbispora</taxon>
    </lineage>
</organism>
<evidence type="ECO:0000256" key="2">
    <source>
        <dbReference type="ARBA" id="ARBA00023125"/>
    </source>
</evidence>
<dbReference type="InterPro" id="IPR008920">
    <property type="entry name" value="TF_FadR/GntR_C"/>
</dbReference>
<accession>A0ABR8L5I6</accession>
<dbReference type="Gene3D" id="1.20.120.530">
    <property type="entry name" value="GntR ligand-binding domain-like"/>
    <property type="match status" value="1"/>
</dbReference>
<gene>
    <name evidence="5" type="ORF">IEQ31_16120</name>
</gene>
<evidence type="ECO:0000313" key="5">
    <source>
        <dbReference type="EMBL" id="MBD3144705.1"/>
    </source>
</evidence>
<reference evidence="5 6" key="1">
    <citation type="submission" date="2020-09" db="EMBL/GenBank/DDBJ databases">
        <title>Actinomycete isolated from the Camponotus japonicus Mayr.</title>
        <authorList>
            <person name="Gong X."/>
        </authorList>
    </citation>
    <scope>NUCLEOTIDE SEQUENCE [LARGE SCALE GENOMIC DNA]</scope>
    <source>
        <strain evidence="5 6">2C-HV3</strain>
    </source>
</reference>
<sequence>MYRPADVDRSRSPADVAAEHEPILAAVLGRDPDAAAAAMRGHAAHTGELLVAQAAAENGGPAGPAGIALIRDPTGESTT</sequence>
<evidence type="ECO:0000256" key="3">
    <source>
        <dbReference type="ARBA" id="ARBA00023163"/>
    </source>
</evidence>
<keyword evidence="6" id="KW-1185">Reference proteome</keyword>
<evidence type="ECO:0000313" key="6">
    <source>
        <dbReference type="Proteomes" id="UP000653231"/>
    </source>
</evidence>
<name>A0ABR8L5I6_9ACTN</name>
<dbReference type="Pfam" id="PF07729">
    <property type="entry name" value="FCD"/>
    <property type="match status" value="1"/>
</dbReference>
<dbReference type="Proteomes" id="UP000653231">
    <property type="component" value="Unassembled WGS sequence"/>
</dbReference>
<comment type="caution">
    <text evidence="5">The sequence shown here is derived from an EMBL/GenBank/DDBJ whole genome shotgun (WGS) entry which is preliminary data.</text>
</comment>
<protein>
    <submittedName>
        <fullName evidence="5">FCD domain-containing protein</fullName>
    </submittedName>
</protein>
<keyword evidence="1" id="KW-0805">Transcription regulation</keyword>
<dbReference type="InterPro" id="IPR011711">
    <property type="entry name" value="GntR_C"/>
</dbReference>
<dbReference type="EMBL" id="JACXRZ010000010">
    <property type="protein sequence ID" value="MBD3144705.1"/>
    <property type="molecule type" value="Genomic_DNA"/>
</dbReference>
<feature type="domain" description="GntR C-terminal" evidence="4">
    <location>
        <begin position="7"/>
        <end position="44"/>
    </location>
</feature>
<keyword evidence="3" id="KW-0804">Transcription</keyword>